<dbReference type="PROSITE" id="PS51819">
    <property type="entry name" value="VOC"/>
    <property type="match status" value="1"/>
</dbReference>
<name>A0ABQ3EUW3_9HYPH</name>
<comment type="caution">
    <text evidence="2">The sequence shown here is derived from an EMBL/GenBank/DDBJ whole genome shotgun (WGS) entry which is preliminary data.</text>
</comment>
<reference evidence="3" key="1">
    <citation type="journal article" date="2019" name="Int. J. Syst. Evol. Microbiol.">
        <title>The Global Catalogue of Microorganisms (GCM) 10K type strain sequencing project: providing services to taxonomists for standard genome sequencing and annotation.</title>
        <authorList>
            <consortium name="The Broad Institute Genomics Platform"/>
            <consortium name="The Broad Institute Genome Sequencing Center for Infectious Disease"/>
            <person name="Wu L."/>
            <person name="Ma J."/>
        </authorList>
    </citation>
    <scope>NUCLEOTIDE SEQUENCE [LARGE SCALE GENOMIC DNA]</scope>
    <source>
        <strain evidence="3">KCTC 12861</strain>
    </source>
</reference>
<gene>
    <name evidence="2" type="ORF">GCM10007094_39440</name>
</gene>
<dbReference type="InterPro" id="IPR051332">
    <property type="entry name" value="Fosfomycin_Res_Enzymes"/>
</dbReference>
<dbReference type="Pfam" id="PF13669">
    <property type="entry name" value="Glyoxalase_4"/>
    <property type="match status" value="1"/>
</dbReference>
<protein>
    <recommendedName>
        <fullName evidence="1">VOC domain-containing protein</fullName>
    </recommendedName>
</protein>
<evidence type="ECO:0000313" key="3">
    <source>
        <dbReference type="Proteomes" id="UP000637980"/>
    </source>
</evidence>
<dbReference type="Proteomes" id="UP000637980">
    <property type="component" value="Unassembled WGS sequence"/>
</dbReference>
<sequence length="145" mass="16571">MHPDHMTVVVRDLNEARSFFSLLNFEVAKALVISGPVLSNYMNIPDLEADHITLVLKGHTPRFEIQLLHYRNPQPHVEPHPENLCRTGYNHLCFAVKDLDQILAKLQAAGFKARSDVMEFNDRKLVFISGPEQITIELAQWTKPT</sequence>
<accession>A0ABQ3EUW3</accession>
<dbReference type="EMBL" id="BMXE01000009">
    <property type="protein sequence ID" value="GHB46240.1"/>
    <property type="molecule type" value="Genomic_DNA"/>
</dbReference>
<dbReference type="InterPro" id="IPR029068">
    <property type="entry name" value="Glyas_Bleomycin-R_OHBP_Dase"/>
</dbReference>
<keyword evidence="3" id="KW-1185">Reference proteome</keyword>
<dbReference type="Gene3D" id="3.10.180.10">
    <property type="entry name" value="2,3-Dihydroxybiphenyl 1,2-Dioxygenase, domain 1"/>
    <property type="match status" value="1"/>
</dbReference>
<evidence type="ECO:0000313" key="2">
    <source>
        <dbReference type="EMBL" id="GHB46240.1"/>
    </source>
</evidence>
<proteinExistence type="predicted"/>
<dbReference type="InterPro" id="IPR037523">
    <property type="entry name" value="VOC_core"/>
</dbReference>
<dbReference type="SUPFAM" id="SSF54593">
    <property type="entry name" value="Glyoxalase/Bleomycin resistance protein/Dihydroxybiphenyl dioxygenase"/>
    <property type="match status" value="1"/>
</dbReference>
<organism evidence="2 3">
    <name type="scientific">Pseudovibrio japonicus</name>
    <dbReference type="NCBI Taxonomy" id="366534"/>
    <lineage>
        <taxon>Bacteria</taxon>
        <taxon>Pseudomonadati</taxon>
        <taxon>Pseudomonadota</taxon>
        <taxon>Alphaproteobacteria</taxon>
        <taxon>Hyphomicrobiales</taxon>
        <taxon>Stappiaceae</taxon>
        <taxon>Pseudovibrio</taxon>
    </lineage>
</organism>
<evidence type="ECO:0000259" key="1">
    <source>
        <dbReference type="PROSITE" id="PS51819"/>
    </source>
</evidence>
<feature type="domain" description="VOC" evidence="1">
    <location>
        <begin position="2"/>
        <end position="141"/>
    </location>
</feature>
<dbReference type="PANTHER" id="PTHR36113:SF6">
    <property type="entry name" value="FOSFOMYCIN RESISTANCE PROTEIN FOSX"/>
    <property type="match status" value="1"/>
</dbReference>
<dbReference type="PANTHER" id="PTHR36113">
    <property type="entry name" value="LYASE, PUTATIVE-RELATED-RELATED"/>
    <property type="match status" value="1"/>
</dbReference>